<dbReference type="Proteomes" id="UP000468443">
    <property type="component" value="Unassembled WGS sequence"/>
</dbReference>
<dbReference type="EMBL" id="JAABOP010000001">
    <property type="protein sequence ID" value="NER09075.1"/>
    <property type="molecule type" value="Genomic_DNA"/>
</dbReference>
<accession>A0A6P0U7H3</accession>
<dbReference type="PROSITE" id="PS51257">
    <property type="entry name" value="PROKAR_LIPOPROTEIN"/>
    <property type="match status" value="1"/>
</dbReference>
<keyword evidence="2" id="KW-1185">Reference proteome</keyword>
<dbReference type="InterPro" id="IPR011024">
    <property type="entry name" value="G_crystallin-like"/>
</dbReference>
<sequence>MRKTLILFALAGIYSCSDSDSSSPDIELIKIEKINYQFAGDNYSVSFEVNRNGDYQAIKDEAFQKVNDIIDANEKLVFHLEDKSNIMLFKSNEELEKYLENLGRPLTKLNSNESKASSPYECLNLELFYDSYLGDNKRIHWYGYNTSLGQPNSYCIILSNCWFPSSDNVNRLKNFATTTNWTISSSGPVICASNQPIGNNPNDKLSSVIVRNVFAQFYENANYGGKSFTMDARYGTKVQVNNRLKSLRFGTFGNWDDRVSSVRLSF</sequence>
<protein>
    <submittedName>
        <fullName evidence="1">Uncharacterized protein</fullName>
    </submittedName>
</protein>
<proteinExistence type="predicted"/>
<dbReference type="RefSeq" id="WP_163691155.1">
    <property type="nucleotide sequence ID" value="NZ_FXTW01000001.1"/>
</dbReference>
<name>A0A6P0U7H3_9FLAO</name>
<organism evidence="1 2">
    <name type="scientific">Muriicola jejuensis</name>
    <dbReference type="NCBI Taxonomy" id="504488"/>
    <lineage>
        <taxon>Bacteria</taxon>
        <taxon>Pseudomonadati</taxon>
        <taxon>Bacteroidota</taxon>
        <taxon>Flavobacteriia</taxon>
        <taxon>Flavobacteriales</taxon>
        <taxon>Flavobacteriaceae</taxon>
        <taxon>Muriicola</taxon>
    </lineage>
</organism>
<dbReference type="SUPFAM" id="SSF49695">
    <property type="entry name" value="gamma-Crystallin-like"/>
    <property type="match status" value="1"/>
</dbReference>
<evidence type="ECO:0000313" key="1">
    <source>
        <dbReference type="EMBL" id="NER09075.1"/>
    </source>
</evidence>
<evidence type="ECO:0000313" key="2">
    <source>
        <dbReference type="Proteomes" id="UP000468443"/>
    </source>
</evidence>
<dbReference type="AlphaFoldDB" id="A0A6P0U7H3"/>
<comment type="caution">
    <text evidence="1">The sequence shown here is derived from an EMBL/GenBank/DDBJ whole genome shotgun (WGS) entry which is preliminary data.</text>
</comment>
<gene>
    <name evidence="1" type="ORF">GWK09_00965</name>
</gene>
<dbReference type="Gene3D" id="2.60.20.10">
    <property type="entry name" value="Crystallins"/>
    <property type="match status" value="1"/>
</dbReference>
<reference evidence="1 2" key="1">
    <citation type="submission" date="2020-01" db="EMBL/GenBank/DDBJ databases">
        <title>Muriicola jejuensis KCTC 22299.</title>
        <authorList>
            <person name="Wang G."/>
        </authorList>
    </citation>
    <scope>NUCLEOTIDE SEQUENCE [LARGE SCALE GENOMIC DNA]</scope>
    <source>
        <strain evidence="1 2">KCTC 22299</strain>
    </source>
</reference>